<dbReference type="InterPro" id="IPR014123">
    <property type="entry name" value="Superoxide_dismutase_Ni-type"/>
</dbReference>
<dbReference type="Gene3D" id="1.20.120.400">
    <property type="entry name" value="Nickel-containing superoxide dismutase"/>
    <property type="match status" value="1"/>
</dbReference>
<proteinExistence type="predicted"/>
<evidence type="ECO:0000256" key="1">
    <source>
        <dbReference type="SAM" id="SignalP"/>
    </source>
</evidence>
<dbReference type="PROSITE" id="PS51257">
    <property type="entry name" value="PROKAR_LIPOPROTEIN"/>
    <property type="match status" value="1"/>
</dbReference>
<gene>
    <name evidence="2" type="ORF">SO694_00002897</name>
</gene>
<dbReference type="Proteomes" id="UP001363151">
    <property type="component" value="Unassembled WGS sequence"/>
</dbReference>
<sequence length="157" mass="16685">MAGLLRAAAAAGVAGGACLLAKTTVSQSHCMVPCGIFDDPRVVSELKQDAATIKKAMVQITALAGSRVPQDVNQCTRWVMTKEDHADKIIKTTAEYMLAQRVKAPAFASRADYAEAVIAHHTLLQAAMKAKQTVDVAHCDALDHAIDDVGAMYVKHA</sequence>
<evidence type="ECO:0000313" key="3">
    <source>
        <dbReference type="Proteomes" id="UP001363151"/>
    </source>
</evidence>
<dbReference type="Pfam" id="PF09055">
    <property type="entry name" value="Sod_Ni"/>
    <property type="match status" value="1"/>
</dbReference>
<keyword evidence="3" id="KW-1185">Reference proteome</keyword>
<name>A0ABR1GDI5_AURAN</name>
<dbReference type="SUPFAM" id="SSF109770">
    <property type="entry name" value="Nickel-containing superoxide dismutase, NiSOD"/>
    <property type="match status" value="1"/>
</dbReference>
<organism evidence="2 3">
    <name type="scientific">Aureococcus anophagefferens</name>
    <name type="common">Harmful bloom alga</name>
    <dbReference type="NCBI Taxonomy" id="44056"/>
    <lineage>
        <taxon>Eukaryota</taxon>
        <taxon>Sar</taxon>
        <taxon>Stramenopiles</taxon>
        <taxon>Ochrophyta</taxon>
        <taxon>Pelagophyceae</taxon>
        <taxon>Pelagomonadales</taxon>
        <taxon>Pelagomonadaceae</taxon>
        <taxon>Aureococcus</taxon>
    </lineage>
</organism>
<dbReference type="InterPro" id="IPR036502">
    <property type="entry name" value="NiSOD_sf"/>
</dbReference>
<reference evidence="2 3" key="1">
    <citation type="submission" date="2024-03" db="EMBL/GenBank/DDBJ databases">
        <title>Aureococcus anophagefferens CCMP1851 and Kratosvirus quantuckense: Draft genome of a second virus-susceptible host strain in the model system.</title>
        <authorList>
            <person name="Chase E."/>
            <person name="Truchon A.R."/>
            <person name="Schepens W."/>
            <person name="Wilhelm S.W."/>
        </authorList>
    </citation>
    <scope>NUCLEOTIDE SEQUENCE [LARGE SCALE GENOMIC DNA]</scope>
    <source>
        <strain evidence="2 3">CCMP1851</strain>
    </source>
</reference>
<dbReference type="EMBL" id="JBBJCI010000034">
    <property type="protein sequence ID" value="KAK7253882.1"/>
    <property type="molecule type" value="Genomic_DNA"/>
</dbReference>
<keyword evidence="1" id="KW-0732">Signal</keyword>
<feature type="chain" id="PRO_5045242856" evidence="1">
    <location>
        <begin position="17"/>
        <end position="157"/>
    </location>
</feature>
<protein>
    <submittedName>
        <fullName evidence="2">Nickel-containing superoxide dismutase</fullName>
    </submittedName>
</protein>
<accession>A0ABR1GDI5</accession>
<comment type="caution">
    <text evidence="2">The sequence shown here is derived from an EMBL/GenBank/DDBJ whole genome shotgun (WGS) entry which is preliminary data.</text>
</comment>
<evidence type="ECO:0000313" key="2">
    <source>
        <dbReference type="EMBL" id="KAK7253882.1"/>
    </source>
</evidence>
<feature type="signal peptide" evidence="1">
    <location>
        <begin position="1"/>
        <end position="16"/>
    </location>
</feature>